<gene>
    <name evidence="2" type="ORF">BN1012_Phect844</name>
</gene>
<organism evidence="2 3">
    <name type="scientific">Candidatus Phaeomarinibacter ectocarpi</name>
    <dbReference type="NCBI Taxonomy" id="1458461"/>
    <lineage>
        <taxon>Bacteria</taxon>
        <taxon>Pseudomonadati</taxon>
        <taxon>Pseudomonadota</taxon>
        <taxon>Alphaproteobacteria</taxon>
        <taxon>Hyphomicrobiales</taxon>
        <taxon>Parvibaculaceae</taxon>
        <taxon>Candidatus Phaeomarinibacter</taxon>
    </lineage>
</organism>
<dbReference type="AlphaFoldDB" id="X5M7E3"/>
<evidence type="ECO:0000313" key="2">
    <source>
        <dbReference type="EMBL" id="CDO59058.1"/>
    </source>
</evidence>
<dbReference type="InterPro" id="IPR008840">
    <property type="entry name" value="Sipho_Gp157"/>
</dbReference>
<sequence>MNQLHPIQLGNAISTHQQLRLQLIREFPEADEETLADTVEGISDLPELIAALIRSSLADRDMADALKARMADMASRQARLLERERKKRALAASAMRDADIKKILKSDITASLRPVPPAVSIEDEGAIPAEYWRTQPPKLDRKELRDVLLSGQDVPGTKLTPQDDTLSVRTK</sequence>
<dbReference type="EMBL" id="HG966617">
    <property type="protein sequence ID" value="CDO59058.1"/>
    <property type="molecule type" value="Genomic_DNA"/>
</dbReference>
<evidence type="ECO:0000256" key="1">
    <source>
        <dbReference type="SAM" id="MobiDB-lite"/>
    </source>
</evidence>
<protein>
    <submittedName>
        <fullName evidence="2">Uncharacterized protein</fullName>
    </submittedName>
</protein>
<dbReference type="HOGENOM" id="CLU_1524158_0_0_5"/>
<evidence type="ECO:0000313" key="3">
    <source>
        <dbReference type="Proteomes" id="UP000032160"/>
    </source>
</evidence>
<dbReference type="Proteomes" id="UP000032160">
    <property type="component" value="Chromosome I"/>
</dbReference>
<dbReference type="Pfam" id="PF05565">
    <property type="entry name" value="Sipho_Gp157"/>
    <property type="match status" value="1"/>
</dbReference>
<reference evidence="2 3" key="1">
    <citation type="journal article" date="2014" name="Front. Genet.">
        <title>Genome and metabolic network of "Candidatus Phaeomarinobacter ectocarpi" Ec32, a new candidate genus of Alphaproteobacteria frequently associated with brown algae.</title>
        <authorList>
            <person name="Dittami S.M."/>
            <person name="Barbeyron T."/>
            <person name="Boyen C."/>
            <person name="Cambefort J."/>
            <person name="Collet G."/>
            <person name="Delage L."/>
            <person name="Gobet A."/>
            <person name="Groisillier A."/>
            <person name="Leblanc C."/>
            <person name="Michel G."/>
            <person name="Scornet D."/>
            <person name="Siegel A."/>
            <person name="Tapia J.E."/>
            <person name="Tonon T."/>
        </authorList>
    </citation>
    <scope>NUCLEOTIDE SEQUENCE [LARGE SCALE GENOMIC DNA]</scope>
    <source>
        <strain evidence="2 3">Ec32</strain>
    </source>
</reference>
<dbReference type="KEGG" id="pect:BN1012_Phect844"/>
<feature type="compositionally biased region" description="Polar residues" evidence="1">
    <location>
        <begin position="159"/>
        <end position="171"/>
    </location>
</feature>
<name>X5M7E3_9HYPH</name>
<proteinExistence type="predicted"/>
<feature type="region of interest" description="Disordered" evidence="1">
    <location>
        <begin position="150"/>
        <end position="171"/>
    </location>
</feature>
<dbReference type="RefSeq" id="WP_052535227.1">
    <property type="nucleotide sequence ID" value="NZ_HG966617.1"/>
</dbReference>
<accession>X5M7E3</accession>
<keyword evidence="3" id="KW-1185">Reference proteome</keyword>